<proteinExistence type="predicted"/>
<accession>A0A975YJW9</accession>
<dbReference type="AlphaFoldDB" id="A0A975YJW9"/>
<keyword evidence="3" id="KW-0378">Hydrolase</keyword>
<organism evidence="3 4">
    <name type="scientific">Elioraea tepida</name>
    <dbReference type="NCBI Taxonomy" id="2843330"/>
    <lineage>
        <taxon>Bacteria</taxon>
        <taxon>Pseudomonadati</taxon>
        <taxon>Pseudomonadota</taxon>
        <taxon>Alphaproteobacteria</taxon>
        <taxon>Acetobacterales</taxon>
        <taxon>Elioraeaceae</taxon>
        <taxon>Elioraea</taxon>
    </lineage>
</organism>
<feature type="domain" description="AB hydrolase-1" evidence="2">
    <location>
        <begin position="39"/>
        <end position="278"/>
    </location>
</feature>
<gene>
    <name evidence="3" type="ORF">KO353_02870</name>
</gene>
<dbReference type="NCBIfam" id="TIGR03056">
    <property type="entry name" value="bchO_mg_che_rel"/>
    <property type="match status" value="1"/>
</dbReference>
<keyword evidence="4" id="KW-1185">Reference proteome</keyword>
<sequence length="308" mass="32139">MSGRPAWEHEGRHWPNREASRFLRAGGFRWHVQVAGTGPALLLLHGTGAATHSWRGLLPLLARAFTVVAPDLPGHGFTDTPPAHALSLPGMARSVAALVTALDFEPAVIVGHSAGAAVAAAMSLDGLARPRAIVSLNGALLPLRGGPGDLFIFSALARMLVSLPIVPWLISRRAADRSAVERLLRGTGSTLDPAGIDLYAALMRHPSHVAAALGMMAAWDLNALARALPRLAPPLTLVVGENDRTIPPSDALRVRAILPSARIVTLPGLGHLAHEEKPEEIAAIILEAGSGAEARDAPEPTATEPPAG</sequence>
<dbReference type="EMBL" id="CP076448">
    <property type="protein sequence ID" value="QXM25210.1"/>
    <property type="molecule type" value="Genomic_DNA"/>
</dbReference>
<name>A0A975YJW9_9PROT</name>
<feature type="compositionally biased region" description="Low complexity" evidence="1">
    <location>
        <begin position="299"/>
        <end position="308"/>
    </location>
</feature>
<dbReference type="InterPro" id="IPR017497">
    <property type="entry name" value="BchO"/>
</dbReference>
<evidence type="ECO:0000256" key="1">
    <source>
        <dbReference type="SAM" id="MobiDB-lite"/>
    </source>
</evidence>
<dbReference type="GO" id="GO:0016787">
    <property type="term" value="F:hydrolase activity"/>
    <property type="evidence" value="ECO:0007669"/>
    <property type="project" value="UniProtKB-KW"/>
</dbReference>
<dbReference type="Pfam" id="PF00561">
    <property type="entry name" value="Abhydrolase_1"/>
    <property type="match status" value="1"/>
</dbReference>
<dbReference type="PANTHER" id="PTHR46438">
    <property type="entry name" value="ALPHA/BETA-HYDROLASES SUPERFAMILY PROTEIN"/>
    <property type="match status" value="1"/>
</dbReference>
<dbReference type="PANTHER" id="PTHR46438:SF11">
    <property type="entry name" value="LIPASE-RELATED"/>
    <property type="match status" value="1"/>
</dbReference>
<feature type="region of interest" description="Disordered" evidence="1">
    <location>
        <begin position="288"/>
        <end position="308"/>
    </location>
</feature>
<dbReference type="KEGG" id="elio:KO353_02870"/>
<evidence type="ECO:0000313" key="3">
    <source>
        <dbReference type="EMBL" id="QXM25210.1"/>
    </source>
</evidence>
<dbReference type="Proteomes" id="UP000694001">
    <property type="component" value="Chromosome"/>
</dbReference>
<protein>
    <submittedName>
        <fullName evidence="3">Alpha/beta fold hydrolase</fullName>
    </submittedName>
</protein>
<dbReference type="InterPro" id="IPR000073">
    <property type="entry name" value="AB_hydrolase_1"/>
</dbReference>
<evidence type="ECO:0000259" key="2">
    <source>
        <dbReference type="Pfam" id="PF00561"/>
    </source>
</evidence>
<evidence type="ECO:0000313" key="4">
    <source>
        <dbReference type="Proteomes" id="UP000694001"/>
    </source>
</evidence>
<reference evidence="3" key="1">
    <citation type="submission" date="2021-06" db="EMBL/GenBank/DDBJ databases">
        <title>Elioraea tepida, sp. nov., a moderately thermophilic aerobic anoxygenic phototrophic bacterium isolated from an alkaline siliceous hot spring mat community in Yellowstone National Park, WY, USA.</title>
        <authorList>
            <person name="Saini M.K."/>
            <person name="Yoshida S."/>
            <person name="Sebastian A."/>
            <person name="Hirose S."/>
            <person name="Hara E."/>
            <person name="Tamaki H."/>
            <person name="Soulier N.T."/>
            <person name="Albert I."/>
            <person name="Hanada S."/>
            <person name="Bryant D.A."/>
            <person name="Tank M."/>
        </authorList>
    </citation>
    <scope>NUCLEOTIDE SEQUENCE</scope>
    <source>
        <strain evidence="3">MS-P2</strain>
    </source>
</reference>
<dbReference type="RefSeq" id="WP_218286266.1">
    <property type="nucleotide sequence ID" value="NZ_CP076448.1"/>
</dbReference>